<evidence type="ECO:0000256" key="1">
    <source>
        <dbReference type="ARBA" id="ARBA00023157"/>
    </source>
</evidence>
<feature type="domain" description="Thioredoxin" evidence="3">
    <location>
        <begin position="86"/>
        <end position="211"/>
    </location>
</feature>
<gene>
    <name evidence="4" type="ORF">R1flu_012647</name>
</gene>
<accession>A0ABD1ZB66</accession>
<dbReference type="InterPro" id="IPR017937">
    <property type="entry name" value="Thioredoxin_CS"/>
</dbReference>
<dbReference type="InterPro" id="IPR013766">
    <property type="entry name" value="Thioredoxin_domain"/>
</dbReference>
<name>A0ABD1ZB66_9MARC</name>
<dbReference type="PROSITE" id="PS00194">
    <property type="entry name" value="THIOREDOXIN_1"/>
    <property type="match status" value="1"/>
</dbReference>
<dbReference type="EMBL" id="JBHFFA010000002">
    <property type="protein sequence ID" value="KAL2645060.1"/>
    <property type="molecule type" value="Genomic_DNA"/>
</dbReference>
<evidence type="ECO:0000259" key="3">
    <source>
        <dbReference type="PROSITE" id="PS51352"/>
    </source>
</evidence>
<dbReference type="Pfam" id="PF00085">
    <property type="entry name" value="Thioredoxin"/>
    <property type="match status" value="1"/>
</dbReference>
<comment type="similarity">
    <text evidence="2">Belongs to the thioredoxin family. Plant F-type subfamily.</text>
</comment>
<protein>
    <recommendedName>
        <fullName evidence="3">Thioredoxin domain-containing protein</fullName>
    </recommendedName>
</protein>
<dbReference type="CDD" id="cd02947">
    <property type="entry name" value="TRX_family"/>
    <property type="match status" value="1"/>
</dbReference>
<dbReference type="PROSITE" id="PS51352">
    <property type="entry name" value="THIOREDOXIN_2"/>
    <property type="match status" value="1"/>
</dbReference>
<keyword evidence="1" id="KW-1015">Disulfide bond</keyword>
<evidence type="ECO:0000256" key="2">
    <source>
        <dbReference type="ARBA" id="ARBA00038337"/>
    </source>
</evidence>
<sequence>MAVATVGGSMVVAAQFEVSTGAASAAGGRRATVAVQSGSSGVRASRATAGAEVVLVGGVQWNGIRKGKSTRGATAVVRAEAGGDASTATVSNPPATTPAAAEESLITEVDKDTFWPIVKSAGEKLVVLDMYTQWCGPCKLILPKIQALAATLRDEVIFCKLDCNQENKPLAKELGIRVVPTFKIFKNGELVTSITGAKYDNLVAAIESARQGK</sequence>
<evidence type="ECO:0000313" key="4">
    <source>
        <dbReference type="EMBL" id="KAL2645060.1"/>
    </source>
</evidence>
<dbReference type="InterPro" id="IPR036249">
    <property type="entry name" value="Thioredoxin-like_sf"/>
</dbReference>
<dbReference type="SUPFAM" id="SSF52833">
    <property type="entry name" value="Thioredoxin-like"/>
    <property type="match status" value="1"/>
</dbReference>
<comment type="caution">
    <text evidence="4">The sequence shown here is derived from an EMBL/GenBank/DDBJ whole genome shotgun (WGS) entry which is preliminary data.</text>
</comment>
<dbReference type="Gene3D" id="3.40.30.10">
    <property type="entry name" value="Glutaredoxin"/>
    <property type="match status" value="1"/>
</dbReference>
<dbReference type="PRINTS" id="PR00421">
    <property type="entry name" value="THIOREDOXIN"/>
</dbReference>
<evidence type="ECO:0000313" key="5">
    <source>
        <dbReference type="Proteomes" id="UP001605036"/>
    </source>
</evidence>
<reference evidence="4 5" key="1">
    <citation type="submission" date="2024-09" db="EMBL/GenBank/DDBJ databases">
        <title>Chromosome-scale assembly of Riccia fluitans.</title>
        <authorList>
            <person name="Paukszto L."/>
            <person name="Sawicki J."/>
            <person name="Karawczyk K."/>
            <person name="Piernik-Szablinska J."/>
            <person name="Szczecinska M."/>
            <person name="Mazdziarz M."/>
        </authorList>
    </citation>
    <scope>NUCLEOTIDE SEQUENCE [LARGE SCALE GENOMIC DNA]</scope>
    <source>
        <strain evidence="4">Rf_01</strain>
        <tissue evidence="4">Aerial parts of the thallus</tissue>
    </source>
</reference>
<dbReference type="AlphaFoldDB" id="A0ABD1ZB66"/>
<organism evidence="4 5">
    <name type="scientific">Riccia fluitans</name>
    <dbReference type="NCBI Taxonomy" id="41844"/>
    <lineage>
        <taxon>Eukaryota</taxon>
        <taxon>Viridiplantae</taxon>
        <taxon>Streptophyta</taxon>
        <taxon>Embryophyta</taxon>
        <taxon>Marchantiophyta</taxon>
        <taxon>Marchantiopsida</taxon>
        <taxon>Marchantiidae</taxon>
        <taxon>Marchantiales</taxon>
        <taxon>Ricciaceae</taxon>
        <taxon>Riccia</taxon>
    </lineage>
</organism>
<proteinExistence type="inferred from homology"/>
<keyword evidence="5" id="KW-1185">Reference proteome</keyword>
<dbReference type="Proteomes" id="UP001605036">
    <property type="component" value="Unassembled WGS sequence"/>
</dbReference>
<dbReference type="PANTHER" id="PTHR46115">
    <property type="entry name" value="THIOREDOXIN-LIKE PROTEIN 1"/>
    <property type="match status" value="1"/>
</dbReference>